<dbReference type="PROSITE" id="PS51483">
    <property type="entry name" value="B5"/>
    <property type="match status" value="1"/>
</dbReference>
<reference evidence="23" key="1">
    <citation type="submission" date="2020-08" db="EMBL/GenBank/DDBJ databases">
        <title>Multicomponent nature underlies the extraordinary mechanical properties of spider dragline silk.</title>
        <authorList>
            <person name="Kono N."/>
            <person name="Nakamura H."/>
            <person name="Mori M."/>
            <person name="Yoshida Y."/>
            <person name="Ohtoshi R."/>
            <person name="Malay A.D."/>
            <person name="Moran D.A.P."/>
            <person name="Tomita M."/>
            <person name="Numata K."/>
            <person name="Arakawa K."/>
        </authorList>
    </citation>
    <scope>NUCLEOTIDE SEQUENCE</scope>
</reference>
<dbReference type="SMART" id="SM00873">
    <property type="entry name" value="B3_4"/>
    <property type="match status" value="1"/>
</dbReference>
<evidence type="ECO:0000259" key="21">
    <source>
        <dbReference type="PROSITE" id="PS50886"/>
    </source>
</evidence>
<dbReference type="OrthoDB" id="2389074at2759"/>
<dbReference type="Gene3D" id="3.30.56.10">
    <property type="match status" value="2"/>
</dbReference>
<evidence type="ECO:0000256" key="18">
    <source>
        <dbReference type="ARBA" id="ARBA00049255"/>
    </source>
</evidence>
<evidence type="ECO:0000256" key="15">
    <source>
        <dbReference type="ARBA" id="ARBA00022917"/>
    </source>
</evidence>
<dbReference type="Gene3D" id="2.40.50.140">
    <property type="entry name" value="Nucleic acid-binding proteins"/>
    <property type="match status" value="1"/>
</dbReference>
<dbReference type="SUPFAM" id="SSF50249">
    <property type="entry name" value="Nucleic acid-binding proteins"/>
    <property type="match status" value="1"/>
</dbReference>
<dbReference type="InterPro" id="IPR020825">
    <property type="entry name" value="Phe-tRNA_synthase-like_B3/B4"/>
</dbReference>
<dbReference type="InterPro" id="IPR045864">
    <property type="entry name" value="aa-tRNA-synth_II/BPL/LPL"/>
</dbReference>
<keyword evidence="24" id="KW-1185">Reference proteome</keyword>
<evidence type="ECO:0000259" key="22">
    <source>
        <dbReference type="PROSITE" id="PS51483"/>
    </source>
</evidence>
<evidence type="ECO:0000256" key="14">
    <source>
        <dbReference type="ARBA" id="ARBA00022884"/>
    </source>
</evidence>
<keyword evidence="10" id="KW-0479">Metal-binding</keyword>
<evidence type="ECO:0000256" key="3">
    <source>
        <dbReference type="ARBA" id="ARBA00008653"/>
    </source>
</evidence>
<dbReference type="PANTHER" id="PTHR10947">
    <property type="entry name" value="PHENYLALANYL-TRNA SYNTHETASE BETA CHAIN AND LEUCINE-RICH REPEAT-CONTAINING PROTEIN 47"/>
    <property type="match status" value="1"/>
</dbReference>
<dbReference type="GO" id="GO:0000049">
    <property type="term" value="F:tRNA binding"/>
    <property type="evidence" value="ECO:0007669"/>
    <property type="project" value="UniProtKB-UniRule"/>
</dbReference>
<dbReference type="HAMAP" id="MF_00283">
    <property type="entry name" value="Phe_tRNA_synth_beta1"/>
    <property type="match status" value="1"/>
</dbReference>
<dbReference type="GO" id="GO:0004826">
    <property type="term" value="F:phenylalanine-tRNA ligase activity"/>
    <property type="evidence" value="ECO:0007669"/>
    <property type="project" value="UniProtKB-EC"/>
</dbReference>
<comment type="catalytic activity">
    <reaction evidence="18">
        <text>tRNA(Phe) + L-phenylalanine + ATP = L-phenylalanyl-tRNA(Phe) + AMP + diphosphate + H(+)</text>
        <dbReference type="Rhea" id="RHEA:19413"/>
        <dbReference type="Rhea" id="RHEA-COMP:9668"/>
        <dbReference type="Rhea" id="RHEA-COMP:9699"/>
        <dbReference type="ChEBI" id="CHEBI:15378"/>
        <dbReference type="ChEBI" id="CHEBI:30616"/>
        <dbReference type="ChEBI" id="CHEBI:33019"/>
        <dbReference type="ChEBI" id="CHEBI:58095"/>
        <dbReference type="ChEBI" id="CHEBI:78442"/>
        <dbReference type="ChEBI" id="CHEBI:78531"/>
        <dbReference type="ChEBI" id="CHEBI:456215"/>
        <dbReference type="EC" id="6.1.1.20"/>
    </reaction>
</comment>
<dbReference type="GO" id="GO:0006432">
    <property type="term" value="P:phenylalanyl-tRNA aminoacylation"/>
    <property type="evidence" value="ECO:0007669"/>
    <property type="project" value="InterPro"/>
</dbReference>
<accession>A0A8X6YV11</accession>
<dbReference type="InterPro" id="IPR005147">
    <property type="entry name" value="tRNA_synthase_B5-dom"/>
</dbReference>
<dbReference type="PROSITE" id="PS50886">
    <property type="entry name" value="TRBD"/>
    <property type="match status" value="1"/>
</dbReference>
<evidence type="ECO:0000256" key="1">
    <source>
        <dbReference type="ARBA" id="ARBA00001946"/>
    </source>
</evidence>
<evidence type="ECO:0000256" key="4">
    <source>
        <dbReference type="ARBA" id="ARBA00011209"/>
    </source>
</evidence>
<keyword evidence="12" id="KW-0067">ATP-binding</keyword>
<comment type="cofactor">
    <cofactor evidence="1">
        <name>Mg(2+)</name>
        <dbReference type="ChEBI" id="CHEBI:18420"/>
    </cofactor>
</comment>
<evidence type="ECO:0000256" key="10">
    <source>
        <dbReference type="ARBA" id="ARBA00022723"/>
    </source>
</evidence>
<dbReference type="Pfam" id="PF03483">
    <property type="entry name" value="B3_4"/>
    <property type="match status" value="1"/>
</dbReference>
<keyword evidence="14 19" id="KW-0694">RNA-binding</keyword>
<evidence type="ECO:0000256" key="9">
    <source>
        <dbReference type="ARBA" id="ARBA00022598"/>
    </source>
</evidence>
<evidence type="ECO:0000256" key="12">
    <source>
        <dbReference type="ARBA" id="ARBA00022840"/>
    </source>
</evidence>
<dbReference type="Gene3D" id="3.30.930.10">
    <property type="entry name" value="Bira Bifunctional Protein, Domain 2"/>
    <property type="match status" value="1"/>
</dbReference>
<dbReference type="Pfam" id="PF17759">
    <property type="entry name" value="tRNA_synthFbeta"/>
    <property type="match status" value="1"/>
</dbReference>
<keyword evidence="9 23" id="KW-0436">Ligase</keyword>
<gene>
    <name evidence="23" type="primary">pheT</name>
    <name evidence="23" type="ORF">TNIN_54771</name>
</gene>
<keyword evidence="8 19" id="KW-0820">tRNA-binding</keyword>
<evidence type="ECO:0000256" key="16">
    <source>
        <dbReference type="ARBA" id="ARBA00023146"/>
    </source>
</evidence>
<evidence type="ECO:0000313" key="23">
    <source>
        <dbReference type="EMBL" id="GFY79825.1"/>
    </source>
</evidence>
<dbReference type="SUPFAM" id="SSF56037">
    <property type="entry name" value="PheT/TilS domain"/>
    <property type="match status" value="1"/>
</dbReference>
<keyword evidence="20" id="KW-0732">Signal</keyword>
<feature type="domain" description="B5" evidence="22">
    <location>
        <begin position="535"/>
        <end position="611"/>
    </location>
</feature>
<dbReference type="CDD" id="cd00769">
    <property type="entry name" value="PheRS_beta_core"/>
    <property type="match status" value="1"/>
</dbReference>
<dbReference type="InterPro" id="IPR004532">
    <property type="entry name" value="Phe-tRNA-ligase_IIc_bsu_bact"/>
</dbReference>
<dbReference type="InterPro" id="IPR033714">
    <property type="entry name" value="tRNA_bind_bactPheRS"/>
</dbReference>
<name>A0A8X6YV11_9ARAC</name>
<evidence type="ECO:0000256" key="5">
    <source>
        <dbReference type="ARBA" id="ARBA00012814"/>
    </source>
</evidence>
<dbReference type="InterPro" id="IPR012340">
    <property type="entry name" value="NA-bd_OB-fold"/>
</dbReference>
<proteinExistence type="inferred from homology"/>
<comment type="subcellular location">
    <subcellularLocation>
        <location evidence="2">Cytoplasm</location>
    </subcellularLocation>
</comment>
<evidence type="ECO:0000256" key="17">
    <source>
        <dbReference type="ARBA" id="ARBA00033189"/>
    </source>
</evidence>
<evidence type="ECO:0000313" key="24">
    <source>
        <dbReference type="Proteomes" id="UP000886998"/>
    </source>
</evidence>
<dbReference type="CDD" id="cd02796">
    <property type="entry name" value="tRNA_bind_bactPheRS"/>
    <property type="match status" value="1"/>
</dbReference>
<evidence type="ECO:0000256" key="8">
    <source>
        <dbReference type="ARBA" id="ARBA00022555"/>
    </source>
</evidence>
<evidence type="ECO:0000256" key="13">
    <source>
        <dbReference type="ARBA" id="ARBA00022842"/>
    </source>
</evidence>
<keyword evidence="13" id="KW-0460">Magnesium</keyword>
<organism evidence="23 24">
    <name type="scientific">Trichonephila inaurata madagascariensis</name>
    <dbReference type="NCBI Taxonomy" id="2747483"/>
    <lineage>
        <taxon>Eukaryota</taxon>
        <taxon>Metazoa</taxon>
        <taxon>Ecdysozoa</taxon>
        <taxon>Arthropoda</taxon>
        <taxon>Chelicerata</taxon>
        <taxon>Arachnida</taxon>
        <taxon>Araneae</taxon>
        <taxon>Araneomorphae</taxon>
        <taxon>Entelegynae</taxon>
        <taxon>Araneoidea</taxon>
        <taxon>Nephilidae</taxon>
        <taxon>Trichonephila</taxon>
        <taxon>Trichonephila inaurata</taxon>
    </lineage>
</organism>
<comment type="subunit">
    <text evidence="4">Tetramer of two alpha and two beta subunits.</text>
</comment>
<evidence type="ECO:0000256" key="7">
    <source>
        <dbReference type="ARBA" id="ARBA00022490"/>
    </source>
</evidence>
<dbReference type="EMBL" id="BMAV01023781">
    <property type="protein sequence ID" value="GFY79825.1"/>
    <property type="molecule type" value="Genomic_DNA"/>
</dbReference>
<dbReference type="InterPro" id="IPR041616">
    <property type="entry name" value="PheRS_beta_core"/>
</dbReference>
<dbReference type="NCBIfam" id="TIGR00472">
    <property type="entry name" value="pheT_bact"/>
    <property type="match status" value="1"/>
</dbReference>
<dbReference type="AlphaFoldDB" id="A0A8X6YV11"/>
<dbReference type="Gene3D" id="3.50.40.10">
    <property type="entry name" value="Phenylalanyl-trna Synthetase, Chain B, domain 3"/>
    <property type="match status" value="1"/>
</dbReference>
<keyword evidence="7" id="KW-0963">Cytoplasm</keyword>
<comment type="similarity">
    <text evidence="3">Belongs to the phenylalanyl-tRNA synthetase beta subunit family. Type 1 subfamily.</text>
</comment>
<feature type="domain" description="TRNA-binding" evidence="21">
    <location>
        <begin position="164"/>
        <end position="274"/>
    </location>
</feature>
<keyword evidence="15" id="KW-0648">Protein biosynthesis</keyword>
<evidence type="ECO:0000256" key="2">
    <source>
        <dbReference type="ARBA" id="ARBA00004496"/>
    </source>
</evidence>
<dbReference type="SMART" id="SM00874">
    <property type="entry name" value="B5"/>
    <property type="match status" value="1"/>
</dbReference>
<comment type="caution">
    <text evidence="23">The sequence shown here is derived from an EMBL/GenBank/DDBJ whole genome shotgun (WGS) entry which is preliminary data.</text>
</comment>
<dbReference type="EC" id="6.1.1.20" evidence="5"/>
<feature type="chain" id="PRO_5036449762" description="Phenylalanine--tRNA ligase beta subunit" evidence="20">
    <location>
        <begin position="22"/>
        <end position="851"/>
    </location>
</feature>
<dbReference type="GO" id="GO:0005524">
    <property type="term" value="F:ATP binding"/>
    <property type="evidence" value="ECO:0007669"/>
    <property type="project" value="UniProtKB-KW"/>
</dbReference>
<dbReference type="PANTHER" id="PTHR10947:SF0">
    <property type="entry name" value="PHENYLALANINE--TRNA LIGASE BETA SUBUNIT"/>
    <property type="match status" value="1"/>
</dbReference>
<evidence type="ECO:0000256" key="11">
    <source>
        <dbReference type="ARBA" id="ARBA00022741"/>
    </source>
</evidence>
<dbReference type="GO" id="GO:0000287">
    <property type="term" value="F:magnesium ion binding"/>
    <property type="evidence" value="ECO:0007669"/>
    <property type="project" value="InterPro"/>
</dbReference>
<evidence type="ECO:0000256" key="19">
    <source>
        <dbReference type="PROSITE-ProRule" id="PRU00209"/>
    </source>
</evidence>
<keyword evidence="16" id="KW-0030">Aminoacyl-tRNA synthetase</keyword>
<feature type="signal peptide" evidence="20">
    <location>
        <begin position="1"/>
        <end position="21"/>
    </location>
</feature>
<dbReference type="NCBIfam" id="NF045760">
    <property type="entry name" value="YtpR"/>
    <property type="match status" value="1"/>
</dbReference>
<dbReference type="Pfam" id="PF03484">
    <property type="entry name" value="B5"/>
    <property type="match status" value="1"/>
</dbReference>
<dbReference type="SUPFAM" id="SSF46955">
    <property type="entry name" value="Putative DNA-binding domain"/>
    <property type="match status" value="1"/>
</dbReference>
<dbReference type="SUPFAM" id="SSF55681">
    <property type="entry name" value="Class II aaRS and biotin synthetases"/>
    <property type="match status" value="1"/>
</dbReference>
<dbReference type="FunFam" id="2.40.50.140:FF:000045">
    <property type="entry name" value="Phenylalanine--tRNA ligase beta subunit"/>
    <property type="match status" value="1"/>
</dbReference>
<dbReference type="Proteomes" id="UP000886998">
    <property type="component" value="Unassembled WGS sequence"/>
</dbReference>
<protein>
    <recommendedName>
        <fullName evidence="6">Phenylalanine--tRNA ligase beta subunit</fullName>
        <ecNumber evidence="5">6.1.1.20</ecNumber>
    </recommendedName>
    <alternativeName>
        <fullName evidence="17">Phenylalanyl-tRNA synthetase beta subunit</fullName>
    </alternativeName>
</protein>
<dbReference type="Pfam" id="PF01588">
    <property type="entry name" value="tRNA_bind"/>
    <property type="match status" value="1"/>
</dbReference>
<keyword evidence="11" id="KW-0547">Nucleotide-binding</keyword>
<sequence length="851" mass="94521">MCCKPLLPVLLSIIEITKSYTYSTAACKYPGITDPFLIPKSKKSITNITEIIMKRDELVKLTSYPNNLEQEFGNGYIKLTDCSFNEYTGNYRVGGEILDKSHNMIGNLTIDGYIYDAYADNHNMNLKFFTEIDLKEHLETNASLEEITDKLTHIGLEVEDVIDNAKLAGFVVAKVLEVAPHPNADKLKLCKVDNGSKVLQIVCGANNVREGMKTVLASLGSTLPESDFTIKPTKIRGVLSEGMLCSASELALVQEESEGIIELSDDYKVGDKFFNCDPVIDINVTPNRGDCLGVYGIARDLAATGIGTLKALTCFGVIPARDAGIQDKSQFLATLMKRDSSINVKVTDGESFISGIYIANVKNQESPKWLKDKLESIGMRSISAIVDITNYIMRSFDRPMHAYDAKKIEGKLTVRKANDGEKFAGLNGKEYLLNKDISVIAGDKNIHAIAGIIGGKCSECTLETTDIFLESTWFNPISIAKSARQLGISTDASYRFARSVDPGFTLDELNLAAKMILDLCGGETSSVVSAGSLDRADTKVNFNYQDVNKLGSVSVSPDETFDILTKLGFSIDKKTEGNWNVQVPSWRPDVTIAADLIEEVTRIYGYDKIKEEPLAGDVMVEFDAQDDLRILMASRGFHEVITWSFMSESIAEKFGYSNKLFIIDNPFNNNFNMMRPSIMPNLLQVTADNIAHGTSDLAIFEIGPIYDGEAQSKHVLSGIRTGNNFPRNHYNTDRKVDVFDAKADCIAALEFFNVNCDNLTIERAEKEYYHPGKSGTLSFRSKIVGYFGELHPSVLDLFDIKQKIVAFEVMLENIGNLPVSRKKFIDYKYQSVKRDFAFIVNKDVENRIRCL</sequence>
<dbReference type="InterPro" id="IPR045060">
    <property type="entry name" value="Phe-tRNA-ligase_IIc_bsu"/>
</dbReference>
<dbReference type="InterPro" id="IPR009061">
    <property type="entry name" value="DNA-bd_dom_put_sf"/>
</dbReference>
<dbReference type="InterPro" id="IPR005146">
    <property type="entry name" value="B3/B4_tRNA-bd"/>
</dbReference>
<evidence type="ECO:0000256" key="20">
    <source>
        <dbReference type="SAM" id="SignalP"/>
    </source>
</evidence>
<dbReference type="InterPro" id="IPR002547">
    <property type="entry name" value="tRNA-bd_dom"/>
</dbReference>
<dbReference type="GO" id="GO:0009328">
    <property type="term" value="C:phenylalanine-tRNA ligase complex"/>
    <property type="evidence" value="ECO:0007669"/>
    <property type="project" value="TreeGrafter"/>
</dbReference>
<evidence type="ECO:0000256" key="6">
    <source>
        <dbReference type="ARBA" id="ARBA00017032"/>
    </source>
</evidence>